<keyword evidence="3 5" id="KW-0732">Signal</keyword>
<dbReference type="InterPro" id="IPR018313">
    <property type="entry name" value="SBP_3_CS"/>
</dbReference>
<evidence type="ECO:0000259" key="6">
    <source>
        <dbReference type="SMART" id="SM00062"/>
    </source>
</evidence>
<dbReference type="InterPro" id="IPR001638">
    <property type="entry name" value="Solute-binding_3/MltF_N"/>
</dbReference>
<sequence>MFLKSFRGAIALFCVSLLLTVGITACSGASVKSAKVDTSSAVVNLPSAPSPGKALEDIMQRGEVKIAVPDDFPPFGSIGADMSVRGYDVDVASQVAQAMGVKLDLVPVIGNYRIPFLQTNRVDMVISSLGKNKDREKIISFSIPYAPFYSGIYGGDALTVKSYADLQGKTLGVAQGSLEDLELAKNLTEGNVQNVTVKRFANNSLTASALISGQVELIATGNVVANKLMRDNPDQRIKNQFVMKNSPCYVGLRKGDTNLQAKVNEILRNMRQDGELDKLAKQWFGEPLGDLPTA</sequence>
<dbReference type="PROSITE" id="PS01039">
    <property type="entry name" value="SBP_BACTERIAL_3"/>
    <property type="match status" value="1"/>
</dbReference>
<evidence type="ECO:0000256" key="3">
    <source>
        <dbReference type="ARBA" id="ARBA00022729"/>
    </source>
</evidence>
<dbReference type="SMART" id="SM00062">
    <property type="entry name" value="PBPb"/>
    <property type="match status" value="1"/>
</dbReference>
<proteinExistence type="inferred from homology"/>
<dbReference type="AlphaFoldDB" id="A0A951Q910"/>
<evidence type="ECO:0000256" key="4">
    <source>
        <dbReference type="RuleBase" id="RU003744"/>
    </source>
</evidence>
<evidence type="ECO:0000256" key="5">
    <source>
        <dbReference type="SAM" id="SignalP"/>
    </source>
</evidence>
<reference evidence="7" key="2">
    <citation type="journal article" date="2022" name="Microbiol. Resour. Announc.">
        <title>Metagenome Sequencing to Explore Phylogenomics of Terrestrial Cyanobacteria.</title>
        <authorList>
            <person name="Ward R.D."/>
            <person name="Stajich J.E."/>
            <person name="Johansen J.R."/>
            <person name="Huntemann M."/>
            <person name="Clum A."/>
            <person name="Foster B."/>
            <person name="Foster B."/>
            <person name="Roux S."/>
            <person name="Palaniappan K."/>
            <person name="Varghese N."/>
            <person name="Mukherjee S."/>
            <person name="Reddy T.B.K."/>
            <person name="Daum C."/>
            <person name="Copeland A."/>
            <person name="Chen I.A."/>
            <person name="Ivanova N.N."/>
            <person name="Kyrpides N.C."/>
            <person name="Shapiro N."/>
            <person name="Eloe-Fadrosh E.A."/>
            <person name="Pietrasiak N."/>
        </authorList>
    </citation>
    <scope>NUCLEOTIDE SEQUENCE</scope>
    <source>
        <strain evidence="7">UHER 2000/2452</strain>
    </source>
</reference>
<comment type="similarity">
    <text evidence="2 4">Belongs to the bacterial solute-binding protein 3 family.</text>
</comment>
<organism evidence="7 8">
    <name type="scientific">Drouetiella hepatica Uher 2000/2452</name>
    <dbReference type="NCBI Taxonomy" id="904376"/>
    <lineage>
        <taxon>Bacteria</taxon>
        <taxon>Bacillati</taxon>
        <taxon>Cyanobacteriota</taxon>
        <taxon>Cyanophyceae</taxon>
        <taxon>Oculatellales</taxon>
        <taxon>Oculatellaceae</taxon>
        <taxon>Drouetiella</taxon>
    </lineage>
</organism>
<dbReference type="PROSITE" id="PS51257">
    <property type="entry name" value="PROKAR_LIPOPROTEIN"/>
    <property type="match status" value="1"/>
</dbReference>
<dbReference type="SUPFAM" id="SSF53850">
    <property type="entry name" value="Periplasmic binding protein-like II"/>
    <property type="match status" value="1"/>
</dbReference>
<feature type="domain" description="Solute-binding protein family 3/N-terminal" evidence="6">
    <location>
        <begin position="63"/>
        <end position="287"/>
    </location>
</feature>
<feature type="signal peptide" evidence="5">
    <location>
        <begin position="1"/>
        <end position="25"/>
    </location>
</feature>
<dbReference type="PANTHER" id="PTHR35936">
    <property type="entry name" value="MEMBRANE-BOUND LYTIC MUREIN TRANSGLYCOSYLASE F"/>
    <property type="match status" value="1"/>
</dbReference>
<evidence type="ECO:0000256" key="2">
    <source>
        <dbReference type="ARBA" id="ARBA00010333"/>
    </source>
</evidence>
<evidence type="ECO:0000313" key="7">
    <source>
        <dbReference type="EMBL" id="MBW4658184.1"/>
    </source>
</evidence>
<comment type="subcellular location">
    <subcellularLocation>
        <location evidence="1">Cell envelope</location>
    </subcellularLocation>
</comment>
<dbReference type="GO" id="GO:0030313">
    <property type="term" value="C:cell envelope"/>
    <property type="evidence" value="ECO:0007669"/>
    <property type="project" value="UniProtKB-SubCell"/>
</dbReference>
<dbReference type="PANTHER" id="PTHR35936:SF37">
    <property type="entry name" value="AMINO ACID ABC TRANSPORTER SUBSTRATE-BINDING PROTEIN"/>
    <property type="match status" value="1"/>
</dbReference>
<dbReference type="Pfam" id="PF00497">
    <property type="entry name" value="SBP_bac_3"/>
    <property type="match status" value="1"/>
</dbReference>
<reference evidence="7" key="1">
    <citation type="submission" date="2021-05" db="EMBL/GenBank/DDBJ databases">
        <authorList>
            <person name="Pietrasiak N."/>
            <person name="Ward R."/>
            <person name="Stajich J.E."/>
            <person name="Kurbessoian T."/>
        </authorList>
    </citation>
    <scope>NUCLEOTIDE SEQUENCE</scope>
    <source>
        <strain evidence="7">UHER 2000/2452</strain>
    </source>
</reference>
<evidence type="ECO:0000313" key="8">
    <source>
        <dbReference type="Proteomes" id="UP000757435"/>
    </source>
</evidence>
<feature type="chain" id="PRO_5037054854" evidence="5">
    <location>
        <begin position="26"/>
        <end position="294"/>
    </location>
</feature>
<gene>
    <name evidence="7" type="ORF">KME15_05885</name>
</gene>
<dbReference type="Gene3D" id="3.40.190.10">
    <property type="entry name" value="Periplasmic binding protein-like II"/>
    <property type="match status" value="2"/>
</dbReference>
<protein>
    <submittedName>
        <fullName evidence="7">Transporter substrate-binding domain-containing protein</fullName>
    </submittedName>
</protein>
<comment type="caution">
    <text evidence="7">The sequence shown here is derived from an EMBL/GenBank/DDBJ whole genome shotgun (WGS) entry which is preliminary data.</text>
</comment>
<dbReference type="EMBL" id="JAHHHD010000004">
    <property type="protein sequence ID" value="MBW4658184.1"/>
    <property type="molecule type" value="Genomic_DNA"/>
</dbReference>
<dbReference type="CDD" id="cd01072">
    <property type="entry name" value="PBP2_SMa0082_like"/>
    <property type="match status" value="1"/>
</dbReference>
<accession>A0A951Q910</accession>
<name>A0A951Q910_9CYAN</name>
<dbReference type="Proteomes" id="UP000757435">
    <property type="component" value="Unassembled WGS sequence"/>
</dbReference>
<evidence type="ECO:0000256" key="1">
    <source>
        <dbReference type="ARBA" id="ARBA00004196"/>
    </source>
</evidence>